<dbReference type="PROSITE" id="PS50110">
    <property type="entry name" value="RESPONSE_REGULATORY"/>
    <property type="match status" value="1"/>
</dbReference>
<evidence type="ECO:0000313" key="10">
    <source>
        <dbReference type="Proteomes" id="UP000199758"/>
    </source>
</evidence>
<dbReference type="SMART" id="SM00448">
    <property type="entry name" value="REC"/>
    <property type="match status" value="1"/>
</dbReference>
<dbReference type="Pfam" id="PF00196">
    <property type="entry name" value="GerE"/>
    <property type="match status" value="1"/>
</dbReference>
<keyword evidence="5" id="KW-0804">Transcription</keyword>
<dbReference type="PRINTS" id="PR00038">
    <property type="entry name" value="HTHLUXR"/>
</dbReference>
<keyword evidence="4" id="KW-0238">DNA-binding</keyword>
<dbReference type="GO" id="GO:0005829">
    <property type="term" value="C:cytosol"/>
    <property type="evidence" value="ECO:0007669"/>
    <property type="project" value="TreeGrafter"/>
</dbReference>
<dbReference type="GO" id="GO:0000976">
    <property type="term" value="F:transcription cis-regulatory region binding"/>
    <property type="evidence" value="ECO:0007669"/>
    <property type="project" value="TreeGrafter"/>
</dbReference>
<dbReference type="InterPro" id="IPR036388">
    <property type="entry name" value="WH-like_DNA-bd_sf"/>
</dbReference>
<dbReference type="InterPro" id="IPR011006">
    <property type="entry name" value="CheY-like_superfamily"/>
</dbReference>
<organism evidence="9 10">
    <name type="scientific">Hydrocarboniphaga daqingensis</name>
    <dbReference type="NCBI Taxonomy" id="490188"/>
    <lineage>
        <taxon>Bacteria</taxon>
        <taxon>Pseudomonadati</taxon>
        <taxon>Pseudomonadota</taxon>
        <taxon>Gammaproteobacteria</taxon>
        <taxon>Nevskiales</taxon>
        <taxon>Nevskiaceae</taxon>
        <taxon>Hydrocarboniphaga</taxon>
    </lineage>
</organism>
<evidence type="ECO:0000256" key="1">
    <source>
        <dbReference type="ARBA" id="ARBA00022553"/>
    </source>
</evidence>
<dbReference type="Proteomes" id="UP000199758">
    <property type="component" value="Unassembled WGS sequence"/>
</dbReference>
<keyword evidence="10" id="KW-1185">Reference proteome</keyword>
<dbReference type="OrthoDB" id="8874570at2"/>
<dbReference type="GO" id="GO:0000156">
    <property type="term" value="F:phosphorelay response regulator activity"/>
    <property type="evidence" value="ECO:0007669"/>
    <property type="project" value="TreeGrafter"/>
</dbReference>
<dbReference type="PANTHER" id="PTHR48111:SF1">
    <property type="entry name" value="TWO-COMPONENT RESPONSE REGULATOR ORR33"/>
    <property type="match status" value="1"/>
</dbReference>
<dbReference type="PANTHER" id="PTHR48111">
    <property type="entry name" value="REGULATOR OF RPOS"/>
    <property type="match status" value="1"/>
</dbReference>
<dbReference type="SUPFAM" id="SSF46894">
    <property type="entry name" value="C-terminal effector domain of the bipartite response regulators"/>
    <property type="match status" value="1"/>
</dbReference>
<evidence type="ECO:0000259" key="8">
    <source>
        <dbReference type="PROSITE" id="PS50110"/>
    </source>
</evidence>
<feature type="domain" description="Response regulatory" evidence="8">
    <location>
        <begin position="16"/>
        <end position="132"/>
    </location>
</feature>
<dbReference type="GO" id="GO:0006355">
    <property type="term" value="P:regulation of DNA-templated transcription"/>
    <property type="evidence" value="ECO:0007669"/>
    <property type="project" value="InterPro"/>
</dbReference>
<keyword evidence="1 6" id="KW-0597">Phosphoprotein</keyword>
<evidence type="ECO:0000259" key="7">
    <source>
        <dbReference type="PROSITE" id="PS50043"/>
    </source>
</evidence>
<dbReference type="PROSITE" id="PS50043">
    <property type="entry name" value="HTH_LUXR_2"/>
    <property type="match status" value="1"/>
</dbReference>
<name>A0A1M5QFB8_9GAMM</name>
<accession>A0A1M5QFB8</accession>
<dbReference type="CDD" id="cd06170">
    <property type="entry name" value="LuxR_C_like"/>
    <property type="match status" value="1"/>
</dbReference>
<evidence type="ECO:0000256" key="5">
    <source>
        <dbReference type="ARBA" id="ARBA00023163"/>
    </source>
</evidence>
<dbReference type="Gene3D" id="1.10.10.10">
    <property type="entry name" value="Winged helix-like DNA-binding domain superfamily/Winged helix DNA-binding domain"/>
    <property type="match status" value="1"/>
</dbReference>
<evidence type="ECO:0000256" key="4">
    <source>
        <dbReference type="ARBA" id="ARBA00023125"/>
    </source>
</evidence>
<dbReference type="InterPro" id="IPR016032">
    <property type="entry name" value="Sig_transdc_resp-reg_C-effctor"/>
</dbReference>
<reference evidence="9 10" key="1">
    <citation type="submission" date="2016-11" db="EMBL/GenBank/DDBJ databases">
        <authorList>
            <person name="Jaros S."/>
            <person name="Januszkiewicz K."/>
            <person name="Wedrychowicz H."/>
        </authorList>
    </citation>
    <scope>NUCLEOTIDE SEQUENCE [LARGE SCALE GENOMIC DNA]</scope>
    <source>
        <strain evidence="9 10">CGMCC 1.7049</strain>
    </source>
</reference>
<gene>
    <name evidence="9" type="ORF">SAMN04488068_2587</name>
</gene>
<proteinExistence type="predicted"/>
<protein>
    <submittedName>
        <fullName evidence="9">Two component transcriptional regulator, LuxR family</fullName>
    </submittedName>
</protein>
<sequence>MIEPDPASDAAARRDIVLVVDDTPESLSFLTDTLESEGITVLVATGGEACLTLVDEITPDLILMDAVMPGLDGFETCRRLKQEKLLMHVPVIFMTGLTETEHVVRGLQAGGVDYVAKPIVVGELLARIRVHLANARLAQSSRTALDATGRFLLSTDRSGRLLWCTPRAERLLVELLPSVPGDGLRFPPETAERLTQLRSGDAGVPPIVALGMRRLEFSYVSSTGPDEYLYRLREVVDAQAQQQEQMQLLQQALHLTAREADVLLWISRGKSNRDISEILGISPRTVNKHLEQIFEKLGVENRASAAARAVRVLAS</sequence>
<dbReference type="InterPro" id="IPR000792">
    <property type="entry name" value="Tscrpt_reg_LuxR_C"/>
</dbReference>
<dbReference type="Gene3D" id="3.40.50.2300">
    <property type="match status" value="1"/>
</dbReference>
<evidence type="ECO:0000313" key="9">
    <source>
        <dbReference type="EMBL" id="SHH12885.1"/>
    </source>
</evidence>
<feature type="domain" description="HTH luxR-type" evidence="7">
    <location>
        <begin position="248"/>
        <end position="313"/>
    </location>
</feature>
<dbReference type="Pfam" id="PF00072">
    <property type="entry name" value="Response_reg"/>
    <property type="match status" value="1"/>
</dbReference>
<dbReference type="AlphaFoldDB" id="A0A1M5QFB8"/>
<dbReference type="InterPro" id="IPR039420">
    <property type="entry name" value="WalR-like"/>
</dbReference>
<dbReference type="RefSeq" id="WP_072898093.1">
    <property type="nucleotide sequence ID" value="NZ_FQWZ01000006.1"/>
</dbReference>
<feature type="modified residue" description="4-aspartylphosphate" evidence="6">
    <location>
        <position position="65"/>
    </location>
</feature>
<dbReference type="EMBL" id="FQWZ01000006">
    <property type="protein sequence ID" value="SHH12885.1"/>
    <property type="molecule type" value="Genomic_DNA"/>
</dbReference>
<dbReference type="STRING" id="490188.SAMN04488068_2587"/>
<dbReference type="InterPro" id="IPR001789">
    <property type="entry name" value="Sig_transdc_resp-reg_receiver"/>
</dbReference>
<keyword evidence="2" id="KW-0902">Two-component regulatory system</keyword>
<dbReference type="SUPFAM" id="SSF52172">
    <property type="entry name" value="CheY-like"/>
    <property type="match status" value="1"/>
</dbReference>
<dbReference type="GO" id="GO:0032993">
    <property type="term" value="C:protein-DNA complex"/>
    <property type="evidence" value="ECO:0007669"/>
    <property type="project" value="TreeGrafter"/>
</dbReference>
<evidence type="ECO:0000256" key="3">
    <source>
        <dbReference type="ARBA" id="ARBA00023015"/>
    </source>
</evidence>
<keyword evidence="3" id="KW-0805">Transcription regulation</keyword>
<dbReference type="SMART" id="SM00421">
    <property type="entry name" value="HTH_LUXR"/>
    <property type="match status" value="1"/>
</dbReference>
<evidence type="ECO:0000256" key="2">
    <source>
        <dbReference type="ARBA" id="ARBA00023012"/>
    </source>
</evidence>
<evidence type="ECO:0000256" key="6">
    <source>
        <dbReference type="PROSITE-ProRule" id="PRU00169"/>
    </source>
</evidence>